<protein>
    <submittedName>
        <fullName evidence="4">TetR-like C-terminal domain-containing protein</fullName>
    </submittedName>
</protein>
<gene>
    <name evidence="4" type="ORF">ACFPRK_02990</name>
</gene>
<sequence>MDVTDPSGTTAEYENTVLADAGTRRDAGFADVSAAMREAAVGRLPLRRGVDLDLESLAREAGVDPSDARKAYPGEWDLLTDLVLSAYNAMGDAAERQSSGPADTIGSASAPSESYLARWVEVCLNVRRWALDHPDEYALIWAAPVPGYSAPPETMAAGARTVLALLATLHQAKEAGVLAPHAEDPALSEGMRRNVEPLTAGLLAGLPDPVVTRMLTAWTQLHGMLGFEAYGHIAGVAADPEAFFVHAATAMGVHVGLPRS</sequence>
<dbReference type="InterPro" id="IPR025996">
    <property type="entry name" value="MT1864/Rv1816-like_C"/>
</dbReference>
<evidence type="ECO:0000313" key="4">
    <source>
        <dbReference type="EMBL" id="MFC5169572.1"/>
    </source>
</evidence>
<evidence type="ECO:0000256" key="1">
    <source>
        <dbReference type="ARBA" id="ARBA00023015"/>
    </source>
</evidence>
<evidence type="ECO:0000256" key="2">
    <source>
        <dbReference type="ARBA" id="ARBA00023163"/>
    </source>
</evidence>
<dbReference type="InterPro" id="IPR036271">
    <property type="entry name" value="Tet_transcr_reg_TetR-rel_C_sf"/>
</dbReference>
<organism evidence="4 5">
    <name type="scientific">Streptomyces mutomycini</name>
    <dbReference type="NCBI Taxonomy" id="284036"/>
    <lineage>
        <taxon>Bacteria</taxon>
        <taxon>Bacillati</taxon>
        <taxon>Actinomycetota</taxon>
        <taxon>Actinomycetes</taxon>
        <taxon>Kitasatosporales</taxon>
        <taxon>Streptomycetaceae</taxon>
        <taxon>Streptomyces</taxon>
    </lineage>
</organism>
<feature type="domain" description="HTH-type transcriptional regulator MT1864/Rv1816-like C-terminal" evidence="3">
    <location>
        <begin position="119"/>
        <end position="250"/>
    </location>
</feature>
<keyword evidence="5" id="KW-1185">Reference proteome</keyword>
<dbReference type="RefSeq" id="WP_208604839.1">
    <property type="nucleotide sequence ID" value="NZ_JBHSKI010000001.1"/>
</dbReference>
<keyword evidence="2" id="KW-0804">Transcription</keyword>
<dbReference type="EMBL" id="JBHSKI010000001">
    <property type="protein sequence ID" value="MFC5169572.1"/>
    <property type="molecule type" value="Genomic_DNA"/>
</dbReference>
<name>A0ABW0AXG3_9ACTN</name>
<dbReference type="Gene3D" id="1.10.357.10">
    <property type="entry name" value="Tetracycline Repressor, domain 2"/>
    <property type="match status" value="1"/>
</dbReference>
<proteinExistence type="predicted"/>
<reference evidence="5" key="1">
    <citation type="journal article" date="2019" name="Int. J. Syst. Evol. Microbiol.">
        <title>The Global Catalogue of Microorganisms (GCM) 10K type strain sequencing project: providing services to taxonomists for standard genome sequencing and annotation.</title>
        <authorList>
            <consortium name="The Broad Institute Genomics Platform"/>
            <consortium name="The Broad Institute Genome Sequencing Center for Infectious Disease"/>
            <person name="Wu L."/>
            <person name="Ma J."/>
        </authorList>
    </citation>
    <scope>NUCLEOTIDE SEQUENCE [LARGE SCALE GENOMIC DNA]</scope>
    <source>
        <strain evidence="5">CGMCC 4.1721</strain>
    </source>
</reference>
<dbReference type="SUPFAM" id="SSF48498">
    <property type="entry name" value="Tetracyclin repressor-like, C-terminal domain"/>
    <property type="match status" value="1"/>
</dbReference>
<accession>A0ABW0AXG3</accession>
<evidence type="ECO:0000259" key="3">
    <source>
        <dbReference type="Pfam" id="PF13305"/>
    </source>
</evidence>
<comment type="caution">
    <text evidence="4">The sequence shown here is derived from an EMBL/GenBank/DDBJ whole genome shotgun (WGS) entry which is preliminary data.</text>
</comment>
<keyword evidence="1" id="KW-0805">Transcription regulation</keyword>
<dbReference type="Pfam" id="PF13305">
    <property type="entry name" value="TetR_C_33"/>
    <property type="match status" value="1"/>
</dbReference>
<dbReference type="Proteomes" id="UP001596208">
    <property type="component" value="Unassembled WGS sequence"/>
</dbReference>
<evidence type="ECO:0000313" key="5">
    <source>
        <dbReference type="Proteomes" id="UP001596208"/>
    </source>
</evidence>